<dbReference type="Gene3D" id="1.10.357.10">
    <property type="entry name" value="Tetracycline Repressor, domain 2"/>
    <property type="match status" value="1"/>
</dbReference>
<name>A0A3G9JKQ3_9FIRM</name>
<dbReference type="Proteomes" id="UP000268059">
    <property type="component" value="Chromosome"/>
</dbReference>
<protein>
    <recommendedName>
        <fullName evidence="3">HTH tetR-type domain-containing protein</fullName>
    </recommendedName>
</protein>
<feature type="DNA-binding region" description="H-T-H motif" evidence="2">
    <location>
        <begin position="33"/>
        <end position="52"/>
    </location>
</feature>
<dbReference type="InterPro" id="IPR009057">
    <property type="entry name" value="Homeodomain-like_sf"/>
</dbReference>
<evidence type="ECO:0000256" key="2">
    <source>
        <dbReference type="PROSITE-ProRule" id="PRU00335"/>
    </source>
</evidence>
<dbReference type="GO" id="GO:0003677">
    <property type="term" value="F:DNA binding"/>
    <property type="evidence" value="ECO:0007669"/>
    <property type="project" value="UniProtKB-UniRule"/>
</dbReference>
<evidence type="ECO:0000256" key="1">
    <source>
        <dbReference type="ARBA" id="ARBA00023125"/>
    </source>
</evidence>
<dbReference type="SUPFAM" id="SSF46689">
    <property type="entry name" value="Homeodomain-like"/>
    <property type="match status" value="1"/>
</dbReference>
<feature type="domain" description="HTH tetR-type" evidence="3">
    <location>
        <begin position="10"/>
        <end position="70"/>
    </location>
</feature>
<reference evidence="4 5" key="1">
    <citation type="submission" date="2018-11" db="EMBL/GenBank/DDBJ databases">
        <title>Novel Erysipelotrichaceae bacterium isolated from small intestine of a swine.</title>
        <authorList>
            <person name="Kim J.S."/>
            <person name="Choe H."/>
            <person name="Lee Y.R."/>
            <person name="Kim K.M."/>
            <person name="Park D.S."/>
        </authorList>
    </citation>
    <scope>NUCLEOTIDE SEQUENCE [LARGE SCALE GENOMIC DNA]</scope>
    <source>
        <strain evidence="4 5">SG0102</strain>
    </source>
</reference>
<evidence type="ECO:0000259" key="3">
    <source>
        <dbReference type="PROSITE" id="PS50977"/>
    </source>
</evidence>
<gene>
    <name evidence="4" type="ORF">SG0102_05170</name>
</gene>
<accession>A0A3G9JKQ3</accession>
<sequence>MYQGHNKTACLSQQAISEAFLRLLEEESFDEISVSEICKEAGVSRQTYYSLFGKKENILLYEISRHYPFQTCEKDCSPRHLSSQICDYLDENARFIQLLIDHDSGNLLYTTFYESFCHIENEYVASFMAGGMSSIIQKFVEKGTSRAEVEEIIAQIFIDAK</sequence>
<dbReference type="KEGG" id="ebm:SG0102_05170"/>
<dbReference type="RefSeq" id="WP_162300173.1">
    <property type="nucleotide sequence ID" value="NZ_AP019309.1"/>
</dbReference>
<dbReference type="PROSITE" id="PS50977">
    <property type="entry name" value="HTH_TETR_2"/>
    <property type="match status" value="1"/>
</dbReference>
<evidence type="ECO:0000313" key="4">
    <source>
        <dbReference type="EMBL" id="BBH25583.1"/>
    </source>
</evidence>
<dbReference type="PANTHER" id="PTHR43479">
    <property type="entry name" value="ACREF/ENVCD OPERON REPRESSOR-RELATED"/>
    <property type="match status" value="1"/>
</dbReference>
<keyword evidence="5" id="KW-1185">Reference proteome</keyword>
<dbReference type="Pfam" id="PF00440">
    <property type="entry name" value="TetR_N"/>
    <property type="match status" value="1"/>
</dbReference>
<dbReference type="InterPro" id="IPR001647">
    <property type="entry name" value="HTH_TetR"/>
</dbReference>
<organism evidence="4 5">
    <name type="scientific">Intestinibaculum porci</name>
    <dbReference type="NCBI Taxonomy" id="2487118"/>
    <lineage>
        <taxon>Bacteria</taxon>
        <taxon>Bacillati</taxon>
        <taxon>Bacillota</taxon>
        <taxon>Erysipelotrichia</taxon>
        <taxon>Erysipelotrichales</taxon>
        <taxon>Erysipelotrichaceae</taxon>
        <taxon>Intestinibaculum</taxon>
    </lineage>
</organism>
<dbReference type="InParanoid" id="A0A3G9JKQ3"/>
<dbReference type="EMBL" id="AP019309">
    <property type="protein sequence ID" value="BBH25583.1"/>
    <property type="molecule type" value="Genomic_DNA"/>
</dbReference>
<dbReference type="PANTHER" id="PTHR43479:SF11">
    <property type="entry name" value="ACREF_ENVCD OPERON REPRESSOR-RELATED"/>
    <property type="match status" value="1"/>
</dbReference>
<evidence type="ECO:0000313" key="5">
    <source>
        <dbReference type="Proteomes" id="UP000268059"/>
    </source>
</evidence>
<keyword evidence="1 2" id="KW-0238">DNA-binding</keyword>
<dbReference type="InterPro" id="IPR050624">
    <property type="entry name" value="HTH-type_Tx_Regulator"/>
</dbReference>
<proteinExistence type="predicted"/>
<dbReference type="AlphaFoldDB" id="A0A3G9JKQ3"/>